<gene>
    <name evidence="4" type="ORF">F0U60_24300</name>
</gene>
<organism evidence="4 5">
    <name type="scientific">Archangium minus</name>
    <dbReference type="NCBI Taxonomy" id="83450"/>
    <lineage>
        <taxon>Bacteria</taxon>
        <taxon>Pseudomonadati</taxon>
        <taxon>Myxococcota</taxon>
        <taxon>Myxococcia</taxon>
        <taxon>Myxococcales</taxon>
        <taxon>Cystobacterineae</taxon>
        <taxon>Archangiaceae</taxon>
        <taxon>Archangium</taxon>
    </lineage>
</organism>
<keyword evidence="1" id="KW-0862">Zinc</keyword>
<keyword evidence="1" id="KW-0863">Zinc-finger</keyword>
<evidence type="ECO:0000256" key="2">
    <source>
        <dbReference type="SAM" id="MobiDB-lite"/>
    </source>
</evidence>
<feature type="domain" description="SWIM-type" evidence="3">
    <location>
        <begin position="53"/>
        <end position="86"/>
    </location>
</feature>
<keyword evidence="5" id="KW-1185">Reference proteome</keyword>
<evidence type="ECO:0000313" key="4">
    <source>
        <dbReference type="EMBL" id="WNG52557.1"/>
    </source>
</evidence>
<sequence length="444" mass="48369">MSASPLTSEQALALAPDSSVAAAGQKLATERSWQGLGRDGRAAWGECKGSALYQVRIDLSDLATKCTCPSRKFPCKHAVGLLLLTASERLPSGTPPAWVEEWISKRSANAERKAKREAAGEEGAATVDTEAKAKRSAERHGRIQKGLEALTLWMEDLVRNGFAGLEAETAMWNTQAARLVDAQAPGLASQVQQLAALPGSGPDWPRRLLERLGRLALIAEAWRKLDQLPPPLAADLRSLVGIPLREEEVIAQGEHLEDTWVVIGQELEDTERVRAQRTYLLGATSGRTALVLQFAAGPGARFAESFLPGTAFAAELAFWPSAAPQRAMIRERKGEVHPWTGTVPGLSLEGLSQRFAEELSRQPFRERMAAMLGQVVPVLEGGRRWWLRDATGAAVRIGPCDRWRLLALSGGHPLDVFGEWDGEEFRPLSVRVEGRLHQMGGSPR</sequence>
<dbReference type="Pfam" id="PF04434">
    <property type="entry name" value="SWIM"/>
    <property type="match status" value="1"/>
</dbReference>
<evidence type="ECO:0000259" key="3">
    <source>
        <dbReference type="PROSITE" id="PS50966"/>
    </source>
</evidence>
<feature type="region of interest" description="Disordered" evidence="2">
    <location>
        <begin position="113"/>
        <end position="139"/>
    </location>
</feature>
<name>A0ABY9XAW9_9BACT</name>
<dbReference type="InterPro" id="IPR007527">
    <property type="entry name" value="Znf_SWIM"/>
</dbReference>
<evidence type="ECO:0000313" key="5">
    <source>
        <dbReference type="Proteomes" id="UP001611383"/>
    </source>
</evidence>
<dbReference type="EMBL" id="CP043494">
    <property type="protein sequence ID" value="WNG52557.1"/>
    <property type="molecule type" value="Genomic_DNA"/>
</dbReference>
<evidence type="ECO:0000256" key="1">
    <source>
        <dbReference type="PROSITE-ProRule" id="PRU00325"/>
    </source>
</evidence>
<dbReference type="PROSITE" id="PS50966">
    <property type="entry name" value="ZF_SWIM"/>
    <property type="match status" value="1"/>
</dbReference>
<reference evidence="4 5" key="1">
    <citation type="submission" date="2019-08" db="EMBL/GenBank/DDBJ databases">
        <title>Archangium and Cystobacter genomes.</title>
        <authorList>
            <person name="Chen I.-C.K."/>
            <person name="Wielgoss S."/>
        </authorList>
    </citation>
    <scope>NUCLEOTIDE SEQUENCE [LARGE SCALE GENOMIC DNA]</scope>
    <source>
        <strain evidence="4 5">Cbm 6</strain>
    </source>
</reference>
<proteinExistence type="predicted"/>
<accession>A0ABY9XAW9</accession>
<dbReference type="Proteomes" id="UP001611383">
    <property type="component" value="Chromosome"/>
</dbReference>
<feature type="compositionally biased region" description="Basic and acidic residues" evidence="2">
    <location>
        <begin position="129"/>
        <end position="139"/>
    </location>
</feature>
<keyword evidence="1" id="KW-0479">Metal-binding</keyword>
<protein>
    <submittedName>
        <fullName evidence="4">SWIM zinc finger family protein</fullName>
    </submittedName>
</protein>